<dbReference type="GO" id="GO:0043047">
    <property type="term" value="F:single-stranded telomeric DNA binding"/>
    <property type="evidence" value="ECO:0007669"/>
    <property type="project" value="InterPro"/>
</dbReference>
<proteinExistence type="predicted"/>
<protein>
    <submittedName>
        <fullName evidence="1">CST complex subunit Ten1</fullName>
    </submittedName>
</protein>
<dbReference type="GeneID" id="85320070"/>
<dbReference type="InterPro" id="IPR012340">
    <property type="entry name" value="NA-bd_OB-fold"/>
</dbReference>
<dbReference type="EMBL" id="JAUIRO010000002">
    <property type="protein sequence ID" value="KAK0728407.1"/>
    <property type="molecule type" value="Genomic_DNA"/>
</dbReference>
<name>A0AA40E7X9_9PEZI</name>
<dbReference type="GO" id="GO:1990879">
    <property type="term" value="C:CST complex"/>
    <property type="evidence" value="ECO:0007669"/>
    <property type="project" value="InterPro"/>
</dbReference>
<reference evidence="1" key="1">
    <citation type="submission" date="2023-06" db="EMBL/GenBank/DDBJ databases">
        <title>Genome-scale phylogeny and comparative genomics of the fungal order Sordariales.</title>
        <authorList>
            <consortium name="Lawrence Berkeley National Laboratory"/>
            <person name="Hensen N."/>
            <person name="Bonometti L."/>
            <person name="Westerberg I."/>
            <person name="Brannstrom I.O."/>
            <person name="Guillou S."/>
            <person name="Cros-Aarteil S."/>
            <person name="Calhoun S."/>
            <person name="Haridas S."/>
            <person name="Kuo A."/>
            <person name="Mondo S."/>
            <person name="Pangilinan J."/>
            <person name="Riley R."/>
            <person name="LaButti K."/>
            <person name="Andreopoulos B."/>
            <person name="Lipzen A."/>
            <person name="Chen C."/>
            <person name="Yanf M."/>
            <person name="Daum C."/>
            <person name="Ng V."/>
            <person name="Clum A."/>
            <person name="Steindorff A."/>
            <person name="Ohm R."/>
            <person name="Martin F."/>
            <person name="Silar P."/>
            <person name="Natvig D."/>
            <person name="Lalanne C."/>
            <person name="Gautier V."/>
            <person name="Ament-velasquez S.L."/>
            <person name="Kruys A."/>
            <person name="Hutchinson M.I."/>
            <person name="Powell A.J."/>
            <person name="Barry K."/>
            <person name="Miller A.N."/>
            <person name="Grigoriev I.V."/>
            <person name="Debuchy R."/>
            <person name="Gladieux P."/>
            <person name="Thoren M.H."/>
            <person name="Johannesson H."/>
        </authorList>
    </citation>
    <scope>NUCLEOTIDE SEQUENCE</scope>
    <source>
        <strain evidence="1">SMH2392-1A</strain>
    </source>
</reference>
<dbReference type="RefSeq" id="XP_060301262.1">
    <property type="nucleotide sequence ID" value="XM_060436800.1"/>
</dbReference>
<dbReference type="Pfam" id="PF12658">
    <property type="entry name" value="Ten1"/>
    <property type="match status" value="1"/>
</dbReference>
<dbReference type="AlphaFoldDB" id="A0AA40E7X9"/>
<organism evidence="1 2">
    <name type="scientific">Lasiosphaeria miniovina</name>
    <dbReference type="NCBI Taxonomy" id="1954250"/>
    <lineage>
        <taxon>Eukaryota</taxon>
        <taxon>Fungi</taxon>
        <taxon>Dikarya</taxon>
        <taxon>Ascomycota</taxon>
        <taxon>Pezizomycotina</taxon>
        <taxon>Sordariomycetes</taxon>
        <taxon>Sordariomycetidae</taxon>
        <taxon>Sordariales</taxon>
        <taxon>Lasiosphaeriaceae</taxon>
        <taxon>Lasiosphaeria</taxon>
    </lineage>
</organism>
<keyword evidence="2" id="KW-1185">Reference proteome</keyword>
<gene>
    <name evidence="1" type="ORF">B0T26DRAFT_636176</name>
</gene>
<dbReference type="Proteomes" id="UP001172101">
    <property type="component" value="Unassembled WGS sequence"/>
</dbReference>
<evidence type="ECO:0000313" key="1">
    <source>
        <dbReference type="EMBL" id="KAK0728407.1"/>
    </source>
</evidence>
<sequence>MSNTPPPSQLCLLSDLPLREVGDKVRFLGCVASYSTDSATLALEHQHQQPQDSLAVRALVDVRLVLGRLGSDQTRIGEWVNVIGYITAVAPLPLPTAASKGSDRGHVNISMIRIQALLVWSAGPLDVQRYNSSVAALGSEQSSPSGGDVASDALLHAAGR</sequence>
<accession>A0AA40E7X9</accession>
<dbReference type="Gene3D" id="2.40.50.140">
    <property type="entry name" value="Nucleic acid-binding proteins"/>
    <property type="match status" value="1"/>
</dbReference>
<evidence type="ECO:0000313" key="2">
    <source>
        <dbReference type="Proteomes" id="UP001172101"/>
    </source>
</evidence>
<dbReference type="InterPro" id="IPR024222">
    <property type="entry name" value="Ten1_fungal"/>
</dbReference>
<dbReference type="GO" id="GO:0016233">
    <property type="term" value="P:telomere capping"/>
    <property type="evidence" value="ECO:0007669"/>
    <property type="project" value="InterPro"/>
</dbReference>
<comment type="caution">
    <text evidence="1">The sequence shown here is derived from an EMBL/GenBank/DDBJ whole genome shotgun (WGS) entry which is preliminary data.</text>
</comment>